<evidence type="ECO:0000256" key="1">
    <source>
        <dbReference type="SAM" id="Phobius"/>
    </source>
</evidence>
<feature type="transmembrane region" description="Helical" evidence="1">
    <location>
        <begin position="71"/>
        <end position="96"/>
    </location>
</feature>
<evidence type="ECO:0000313" key="2">
    <source>
        <dbReference type="EMBL" id="SFG17342.1"/>
    </source>
</evidence>
<evidence type="ECO:0008006" key="4">
    <source>
        <dbReference type="Google" id="ProtNLM"/>
    </source>
</evidence>
<protein>
    <recommendedName>
        <fullName evidence="4">DUF1189 domain-containing protein</fullName>
    </recommendedName>
</protein>
<keyword evidence="1" id="KW-1133">Transmembrane helix</keyword>
<reference evidence="3" key="1">
    <citation type="submission" date="2016-10" db="EMBL/GenBank/DDBJ databases">
        <authorList>
            <person name="Varghese N."/>
            <person name="Submissions S."/>
        </authorList>
    </citation>
    <scope>NUCLEOTIDE SEQUENCE [LARGE SCALE GENOMIC DNA]</scope>
    <source>
        <strain evidence="3">FP5</strain>
    </source>
</reference>
<dbReference type="RefSeq" id="WP_089752629.1">
    <property type="nucleotide sequence ID" value="NZ_FOOG01000026.1"/>
</dbReference>
<proteinExistence type="predicted"/>
<organism evidence="2 3">
    <name type="scientific">Halobacillus alkaliphilus</name>
    <dbReference type="NCBI Taxonomy" id="396056"/>
    <lineage>
        <taxon>Bacteria</taxon>
        <taxon>Bacillati</taxon>
        <taxon>Bacillota</taxon>
        <taxon>Bacilli</taxon>
        <taxon>Bacillales</taxon>
        <taxon>Bacillaceae</taxon>
        <taxon>Halobacillus</taxon>
    </lineage>
</organism>
<feature type="transmembrane region" description="Helical" evidence="1">
    <location>
        <begin position="31"/>
        <end position="51"/>
    </location>
</feature>
<sequence>MEFFDSLWNSVRLPKKEAMFRLNRKGITSTILYLFILMTVLFLPDMIGTIIRLDSNLTEVSRGLYLVQVFVFYPMLIIFLILVGVSALAGAALLMTNQLDRKLTYQQLWKMTAYAATVPLVLSILLKNTPVPNGISALIFFSLFIYIMFRMIIIYPKKKAKR</sequence>
<evidence type="ECO:0000313" key="3">
    <source>
        <dbReference type="Proteomes" id="UP000198897"/>
    </source>
</evidence>
<dbReference type="EMBL" id="FOOG01000026">
    <property type="protein sequence ID" value="SFG17342.1"/>
    <property type="molecule type" value="Genomic_DNA"/>
</dbReference>
<name>A0A1I2PMG3_9BACI</name>
<dbReference type="Proteomes" id="UP000198897">
    <property type="component" value="Unassembled WGS sequence"/>
</dbReference>
<feature type="transmembrane region" description="Helical" evidence="1">
    <location>
        <begin position="108"/>
        <end position="126"/>
    </location>
</feature>
<dbReference type="OrthoDB" id="2884954at2"/>
<gene>
    <name evidence="2" type="ORF">SAMN05216353_12647</name>
</gene>
<keyword evidence="3" id="KW-1185">Reference proteome</keyword>
<feature type="transmembrane region" description="Helical" evidence="1">
    <location>
        <begin position="138"/>
        <end position="156"/>
    </location>
</feature>
<keyword evidence="1" id="KW-0472">Membrane</keyword>
<accession>A0A1I2PMG3</accession>
<keyword evidence="1" id="KW-0812">Transmembrane</keyword>
<dbReference type="AlphaFoldDB" id="A0A1I2PMG3"/>
<dbReference type="Pfam" id="PF06691">
    <property type="entry name" value="DUF1189"/>
    <property type="match status" value="1"/>
</dbReference>
<dbReference type="InterPro" id="IPR009574">
    <property type="entry name" value="DUF1189"/>
</dbReference>